<sequence length="410" mass="43121">MTTATTATTVPGHTARRLWARSRAVLLGLLLLVIGGLTLAALQSGEQHGRLDPRSADRTGSRALAQLLAAHGVTTRVVTTADEAAAAAGPQTTLLVTTPDVLTPDQLTDLRATTARTPGRTVLLAPGTASLELFAPGVQADPQISNAARSPSCSMPAARRAGDVLLGGIRYTTSATTADRCYEAGGAPTLLRIPAAHPDRDTVLLGSADFLYNYRLADEGNASLALQLLGAHKHLVWYLPSVSDSSATAPDAQPGFFTLLPAGWRWALLQLALAAGCAALWRARRLGPLVPERLPVTVPAAETTEGHARLYAQAHARDRASAVLRTATRTRLAPLLGVPSAHAHDPDLFLPAVRTHVAASLLATADLQALLFGPTPADDKALVHLADQLDALENSIVSQERHAPREHPDR</sequence>
<evidence type="ECO:0000313" key="3">
    <source>
        <dbReference type="Proteomes" id="UP000288351"/>
    </source>
</evidence>
<comment type="caution">
    <text evidence="2">The sequence shown here is derived from an EMBL/GenBank/DDBJ whole genome shotgun (WGS) entry which is preliminary data.</text>
</comment>
<accession>A0A401R1M6</accession>
<gene>
    <name evidence="2" type="ORF">SALB_04258</name>
</gene>
<dbReference type="Proteomes" id="UP000288351">
    <property type="component" value="Unassembled WGS sequence"/>
</dbReference>
<feature type="domain" description="DUF4350" evidence="1">
    <location>
        <begin position="53"/>
        <end position="229"/>
    </location>
</feature>
<evidence type="ECO:0000259" key="1">
    <source>
        <dbReference type="Pfam" id="PF14258"/>
    </source>
</evidence>
<dbReference type="Pfam" id="PF14258">
    <property type="entry name" value="DUF4350"/>
    <property type="match status" value="1"/>
</dbReference>
<evidence type="ECO:0000313" key="2">
    <source>
        <dbReference type="EMBL" id="GCB91526.1"/>
    </source>
</evidence>
<dbReference type="AlphaFoldDB" id="A0A401R1M6"/>
<dbReference type="RefSeq" id="WP_016573793.1">
    <property type="nucleotide sequence ID" value="NZ_BHXC01000006.1"/>
</dbReference>
<organism evidence="2 3">
    <name type="scientific">Streptomyces noursei</name>
    <name type="common">Streptomyces albulus</name>
    <dbReference type="NCBI Taxonomy" id="1971"/>
    <lineage>
        <taxon>Bacteria</taxon>
        <taxon>Bacillati</taxon>
        <taxon>Actinomycetota</taxon>
        <taxon>Actinomycetes</taxon>
        <taxon>Kitasatosporales</taxon>
        <taxon>Streptomycetaceae</taxon>
        <taxon>Streptomyces</taxon>
    </lineage>
</organism>
<dbReference type="InterPro" id="IPR025646">
    <property type="entry name" value="DUF4350"/>
</dbReference>
<reference evidence="2 3" key="1">
    <citation type="journal article" date="2019" name="Microbiol. Resour. Announc.">
        <title>Draft Genome Sequence of the Most Traditional epsilon-Poly-l-Lysine Producer, Streptomyces albulus NBRC14147.</title>
        <authorList>
            <person name="Yamanaka K."/>
            <person name="Hamano Y."/>
        </authorList>
    </citation>
    <scope>NUCLEOTIDE SEQUENCE [LARGE SCALE GENOMIC DNA]</scope>
    <source>
        <strain evidence="2 3">NBRC 14147</strain>
    </source>
</reference>
<proteinExistence type="predicted"/>
<protein>
    <recommendedName>
        <fullName evidence="1">DUF4350 domain-containing protein</fullName>
    </recommendedName>
</protein>
<dbReference type="EMBL" id="BHXC01000006">
    <property type="protein sequence ID" value="GCB91526.1"/>
    <property type="molecule type" value="Genomic_DNA"/>
</dbReference>
<name>A0A401R1M6_STRNR</name>